<feature type="domain" description="Alcohol dehydrogenase iron-type/glycerol dehydrogenase GldA" evidence="12">
    <location>
        <begin position="38"/>
        <end position="181"/>
    </location>
</feature>
<name>A0A414FYV8_9ACTN</name>
<dbReference type="InterPro" id="IPR001670">
    <property type="entry name" value="ADH_Fe/GldA"/>
</dbReference>
<feature type="region of interest" description="Disordered" evidence="11">
    <location>
        <begin position="1"/>
        <end position="26"/>
    </location>
</feature>
<reference evidence="13 14" key="1">
    <citation type="submission" date="2018-08" db="EMBL/GenBank/DDBJ databases">
        <title>A genome reference for cultivated species of the human gut microbiota.</title>
        <authorList>
            <person name="Zou Y."/>
            <person name="Xue W."/>
            <person name="Luo G."/>
        </authorList>
    </citation>
    <scope>NUCLEOTIDE SEQUENCE [LARGE SCALE GENOMIC DNA]</scope>
    <source>
        <strain evidence="13 14">AM30-5LB</strain>
    </source>
</reference>
<evidence type="ECO:0000256" key="11">
    <source>
        <dbReference type="SAM" id="MobiDB-lite"/>
    </source>
</evidence>
<feature type="binding site" evidence="9">
    <location>
        <position position="149"/>
    </location>
    <ligand>
        <name>glycerol</name>
        <dbReference type="ChEBI" id="CHEBI:17754"/>
    </ligand>
</feature>
<dbReference type="NCBIfam" id="NF006941">
    <property type="entry name" value="PRK09423.1"/>
    <property type="match status" value="1"/>
</dbReference>
<evidence type="ECO:0000256" key="7">
    <source>
        <dbReference type="ARBA" id="ARBA00049006"/>
    </source>
</evidence>
<feature type="binding site" evidence="8">
    <location>
        <position position="287"/>
    </location>
    <ligand>
        <name>glycerol</name>
        <dbReference type="ChEBI" id="CHEBI:17754"/>
    </ligand>
</feature>
<dbReference type="PIRSF" id="PIRSF000112">
    <property type="entry name" value="Glycerol_dehydrogenase"/>
    <property type="match status" value="1"/>
</dbReference>
<evidence type="ECO:0000256" key="1">
    <source>
        <dbReference type="ARBA" id="ARBA00022723"/>
    </source>
</evidence>
<dbReference type="CDD" id="cd08170">
    <property type="entry name" value="GlyDH"/>
    <property type="match status" value="1"/>
</dbReference>
<accession>A0A414FYV8</accession>
<feature type="binding site" evidence="10">
    <location>
        <position position="153"/>
    </location>
    <ligand>
        <name>NAD(+)</name>
        <dbReference type="ChEBI" id="CHEBI:57540"/>
    </ligand>
</feature>
<evidence type="ECO:0000256" key="10">
    <source>
        <dbReference type="PIRSR" id="PIRSR000112-3"/>
    </source>
</evidence>
<evidence type="ECO:0000313" key="14">
    <source>
        <dbReference type="Proteomes" id="UP000286050"/>
    </source>
</evidence>
<feature type="binding site" evidence="10">
    <location>
        <begin position="122"/>
        <end position="126"/>
    </location>
    <ligand>
        <name>NAD(+)</name>
        <dbReference type="ChEBI" id="CHEBI:57540"/>
    </ligand>
</feature>
<dbReference type="Gene3D" id="1.20.1090.10">
    <property type="entry name" value="Dehydroquinate synthase-like - alpha domain"/>
    <property type="match status" value="1"/>
</dbReference>
<feature type="binding site" evidence="8">
    <location>
        <position position="199"/>
    </location>
    <ligand>
        <name>glycerol</name>
        <dbReference type="ChEBI" id="CHEBI:17754"/>
    </ligand>
</feature>
<keyword evidence="1 8" id="KW-0479">Metal-binding</keyword>
<dbReference type="Gene3D" id="3.40.50.1970">
    <property type="match status" value="1"/>
</dbReference>
<evidence type="ECO:0000256" key="5">
    <source>
        <dbReference type="ARBA" id="ARBA00039147"/>
    </source>
</evidence>
<dbReference type="EMBL" id="QSJI01000002">
    <property type="protein sequence ID" value="RHD56786.1"/>
    <property type="molecule type" value="Genomic_DNA"/>
</dbReference>
<dbReference type="PANTHER" id="PTHR43616:SF5">
    <property type="entry name" value="GLYCEROL DEHYDROGENASE 1"/>
    <property type="match status" value="1"/>
</dbReference>
<dbReference type="GO" id="GO:0046872">
    <property type="term" value="F:metal ion binding"/>
    <property type="evidence" value="ECO:0007669"/>
    <property type="project" value="UniProtKB-KW"/>
</dbReference>
<comment type="caution">
    <text evidence="13">The sequence shown here is derived from an EMBL/GenBank/DDBJ whole genome shotgun (WGS) entry which is preliminary data.</text>
</comment>
<keyword evidence="8" id="KW-0862">Zinc</keyword>
<comment type="pathway">
    <text evidence="4">Polyol metabolism; glycerol fermentation; glycerone phosphate from glycerol (oxidative route): step 1/2.</text>
</comment>
<proteinExistence type="predicted"/>
<feature type="binding site" evidence="10">
    <location>
        <position position="65"/>
    </location>
    <ligand>
        <name>NAD(+)</name>
        <dbReference type="ChEBI" id="CHEBI:57540"/>
    </ligand>
</feature>
<dbReference type="AlphaFoldDB" id="A0A414FYV8"/>
<gene>
    <name evidence="13" type="ORF">DW787_04485</name>
</gene>
<dbReference type="PANTHER" id="PTHR43616">
    <property type="entry name" value="GLYCEROL DEHYDROGENASE"/>
    <property type="match status" value="1"/>
</dbReference>
<evidence type="ECO:0000256" key="3">
    <source>
        <dbReference type="ARBA" id="ARBA00023027"/>
    </source>
</evidence>
<evidence type="ECO:0000256" key="9">
    <source>
        <dbReference type="PIRSR" id="PIRSR000112-2"/>
    </source>
</evidence>
<dbReference type="InterPro" id="IPR016205">
    <property type="entry name" value="Glycerol_DH"/>
</dbReference>
<dbReference type="GO" id="GO:0008888">
    <property type="term" value="F:glycerol dehydrogenase (NAD+) activity"/>
    <property type="evidence" value="ECO:0007669"/>
    <property type="project" value="UniProtKB-EC"/>
</dbReference>
<keyword evidence="2" id="KW-0560">Oxidoreductase</keyword>
<evidence type="ECO:0000256" key="6">
    <source>
        <dbReference type="ARBA" id="ARBA00040132"/>
    </source>
</evidence>
<evidence type="ECO:0000256" key="8">
    <source>
        <dbReference type="PIRSR" id="PIRSR000112-1"/>
    </source>
</evidence>
<dbReference type="EC" id="1.1.1.6" evidence="5"/>
<dbReference type="SUPFAM" id="SSF56796">
    <property type="entry name" value="Dehydroquinate synthase-like"/>
    <property type="match status" value="1"/>
</dbReference>
<feature type="compositionally biased region" description="Gly residues" evidence="11">
    <location>
        <begin position="1"/>
        <end position="11"/>
    </location>
</feature>
<comment type="cofactor">
    <cofactor evidence="8">
        <name>Zn(2+)</name>
        <dbReference type="ChEBI" id="CHEBI:29105"/>
    </cofactor>
    <text evidence="8">Binds 1 zinc ion per subunit.</text>
</comment>
<sequence length="396" mass="41886">MNGPAGDGGAVRLGASRRPGSRARRKGREMRAWCSVGHYLQGVDVIGRVGQYASMFGKNHLFLVDSFVCQMLGEGLYGAYPSLDGCTYRTLTFEGEISRKSISRLGNEAGGEFDVIVAVGGGKVIDVAKMVAAQSGAALVVCPTIAATDAPTSAMSILYSDEGEMNEIVLHVKNPDLVLVDSKVIAGAPTRFISAGIGDALSTYYEGESNWKTGHANYVWCQGEQAVGTVAGRAIARACMETLERDGRAAVKACEQSTVTPALENVIEANILMSGIGFENVGCSLAHGLGNAMTVLPDGEKSMHGERVGFSTLSLMIAEDYPSEEVERVARFCRDCGVPTTFSELSLAPSDDDLRKVAQAAMQAESWGASPVRLCGAEVVDILKATDALGRRIAQE</sequence>
<dbReference type="Pfam" id="PF00465">
    <property type="entry name" value="Fe-ADH"/>
    <property type="match status" value="1"/>
</dbReference>
<evidence type="ECO:0000313" key="13">
    <source>
        <dbReference type="EMBL" id="RHD56786.1"/>
    </source>
</evidence>
<protein>
    <recommendedName>
        <fullName evidence="6">Glycerol dehydrogenase</fullName>
        <ecNumber evidence="5">1.1.1.6</ecNumber>
    </recommendedName>
</protein>
<evidence type="ECO:0000256" key="2">
    <source>
        <dbReference type="ARBA" id="ARBA00023002"/>
    </source>
</evidence>
<evidence type="ECO:0000256" key="4">
    <source>
        <dbReference type="ARBA" id="ARBA00037918"/>
    </source>
</evidence>
<feature type="binding site" evidence="8">
    <location>
        <position position="304"/>
    </location>
    <ligand>
        <name>glycerol</name>
        <dbReference type="ChEBI" id="CHEBI:17754"/>
    </ligand>
</feature>
<feature type="binding site" evidence="10">
    <location>
        <position position="159"/>
    </location>
    <ligand>
        <name>NAD(+)</name>
        <dbReference type="ChEBI" id="CHEBI:57540"/>
    </ligand>
</feature>
<keyword evidence="3 10" id="KW-0520">NAD</keyword>
<organism evidence="13 14">
    <name type="scientific">Collinsella intestinalis</name>
    <dbReference type="NCBI Taxonomy" id="147207"/>
    <lineage>
        <taxon>Bacteria</taxon>
        <taxon>Bacillati</taxon>
        <taxon>Actinomycetota</taxon>
        <taxon>Coriobacteriia</taxon>
        <taxon>Coriobacteriales</taxon>
        <taxon>Coriobacteriaceae</taxon>
        <taxon>Collinsella</taxon>
    </lineage>
</organism>
<dbReference type="Proteomes" id="UP000286050">
    <property type="component" value="Unassembled WGS sequence"/>
</dbReference>
<comment type="catalytic activity">
    <reaction evidence="7">
        <text>glycerol + NAD(+) = dihydroxyacetone + NADH + H(+)</text>
        <dbReference type="Rhea" id="RHEA:13769"/>
        <dbReference type="ChEBI" id="CHEBI:15378"/>
        <dbReference type="ChEBI" id="CHEBI:16016"/>
        <dbReference type="ChEBI" id="CHEBI:17754"/>
        <dbReference type="ChEBI" id="CHEBI:57540"/>
        <dbReference type="ChEBI" id="CHEBI:57945"/>
        <dbReference type="EC" id="1.1.1.6"/>
    </reaction>
</comment>
<evidence type="ECO:0000259" key="12">
    <source>
        <dbReference type="Pfam" id="PF00465"/>
    </source>
</evidence>